<feature type="transmembrane region" description="Helical" evidence="1">
    <location>
        <begin position="72"/>
        <end position="94"/>
    </location>
</feature>
<feature type="transmembrane region" description="Helical" evidence="1">
    <location>
        <begin position="131"/>
        <end position="151"/>
    </location>
</feature>
<dbReference type="EMBL" id="SOCE01000002">
    <property type="protein sequence ID" value="TDU83584.1"/>
    <property type="molecule type" value="Genomic_DNA"/>
</dbReference>
<feature type="transmembrane region" description="Helical" evidence="1">
    <location>
        <begin position="100"/>
        <end position="119"/>
    </location>
</feature>
<keyword evidence="1" id="KW-0472">Membrane</keyword>
<gene>
    <name evidence="2" type="ORF">EV138_6048</name>
</gene>
<evidence type="ECO:0000313" key="3">
    <source>
        <dbReference type="Proteomes" id="UP000295151"/>
    </source>
</evidence>
<sequence>MILALVGAFGAAVLYGVGTVLQAEGLRRSARSTATTWWARIQAGWLYAVGLALDGAGFLASVAALRSLPLFIVESAVASSVAVTAILAAIFLGGRLDRPTVLALAVVGVGLVGLAASAVEGPAKALSGPAAVLLLLLAVPTAGLGFIGYRLAAARGVALLAVVAGLGFGGAGVAARTLNLDGWKVLTDPVAWSLVVYGGLALAAFGLALQRGSVTVVAAVTFSIETVVPAAVGLIWLGDQVRQGFAWLTVLGFVLTLGGSVRLARFAVLEP</sequence>
<keyword evidence="1" id="KW-1133">Transmembrane helix</keyword>
<protein>
    <recommendedName>
        <fullName evidence="4">Magnesium transporter NIPA</fullName>
    </recommendedName>
</protein>
<feature type="transmembrane region" description="Helical" evidence="1">
    <location>
        <begin position="157"/>
        <end position="178"/>
    </location>
</feature>
<feature type="transmembrane region" description="Helical" evidence="1">
    <location>
        <begin position="215"/>
        <end position="237"/>
    </location>
</feature>
<accession>A0A4R7SWH5</accession>
<dbReference type="RefSeq" id="WP_133982935.1">
    <property type="nucleotide sequence ID" value="NZ_SOCE01000002.1"/>
</dbReference>
<evidence type="ECO:0008006" key="4">
    <source>
        <dbReference type="Google" id="ProtNLM"/>
    </source>
</evidence>
<feature type="transmembrane region" description="Helical" evidence="1">
    <location>
        <begin position="46"/>
        <end position="65"/>
    </location>
</feature>
<reference evidence="2 3" key="1">
    <citation type="submission" date="2019-03" db="EMBL/GenBank/DDBJ databases">
        <title>Genomic Encyclopedia of Type Strains, Phase III (KMG-III): the genomes of soil and plant-associated and newly described type strains.</title>
        <authorList>
            <person name="Whitman W."/>
        </authorList>
    </citation>
    <scope>NUCLEOTIDE SEQUENCE [LARGE SCALE GENOMIC DNA]</scope>
    <source>
        <strain evidence="2 3">VKM Ac-2575</strain>
    </source>
</reference>
<dbReference type="AlphaFoldDB" id="A0A4R7SWH5"/>
<proteinExistence type="predicted"/>
<name>A0A4R7SWH5_9ACTN</name>
<evidence type="ECO:0000313" key="2">
    <source>
        <dbReference type="EMBL" id="TDU83584.1"/>
    </source>
</evidence>
<dbReference type="SUPFAM" id="SSF103481">
    <property type="entry name" value="Multidrug resistance efflux transporter EmrE"/>
    <property type="match status" value="1"/>
</dbReference>
<keyword evidence="3" id="KW-1185">Reference proteome</keyword>
<dbReference type="PANTHER" id="PTHR40761:SF1">
    <property type="entry name" value="CONSERVED INTEGRAL MEMBRANE ALANINE VALINE AND LEUCINE RICH PROTEIN-RELATED"/>
    <property type="match status" value="1"/>
</dbReference>
<evidence type="ECO:0000256" key="1">
    <source>
        <dbReference type="SAM" id="Phobius"/>
    </source>
</evidence>
<feature type="transmembrane region" description="Helical" evidence="1">
    <location>
        <begin position="190"/>
        <end position="209"/>
    </location>
</feature>
<dbReference type="OrthoDB" id="3837845at2"/>
<dbReference type="PANTHER" id="PTHR40761">
    <property type="entry name" value="CONSERVED INTEGRAL MEMBRANE ALANINE VALINE AND LEUCINE RICH PROTEIN-RELATED"/>
    <property type="match status" value="1"/>
</dbReference>
<dbReference type="Proteomes" id="UP000295151">
    <property type="component" value="Unassembled WGS sequence"/>
</dbReference>
<organism evidence="2 3">
    <name type="scientific">Kribbella voronezhensis</name>
    <dbReference type="NCBI Taxonomy" id="2512212"/>
    <lineage>
        <taxon>Bacteria</taxon>
        <taxon>Bacillati</taxon>
        <taxon>Actinomycetota</taxon>
        <taxon>Actinomycetes</taxon>
        <taxon>Propionibacteriales</taxon>
        <taxon>Kribbellaceae</taxon>
        <taxon>Kribbella</taxon>
    </lineage>
</organism>
<feature type="transmembrane region" description="Helical" evidence="1">
    <location>
        <begin position="244"/>
        <end position="264"/>
    </location>
</feature>
<keyword evidence="1" id="KW-0812">Transmembrane</keyword>
<comment type="caution">
    <text evidence="2">The sequence shown here is derived from an EMBL/GenBank/DDBJ whole genome shotgun (WGS) entry which is preliminary data.</text>
</comment>
<dbReference type="InterPro" id="IPR037185">
    <property type="entry name" value="EmrE-like"/>
</dbReference>